<evidence type="ECO:0000256" key="2">
    <source>
        <dbReference type="ARBA" id="ARBA00004367"/>
    </source>
</evidence>
<dbReference type="GO" id="GO:0015035">
    <property type="term" value="F:protein-disulfide reductase activity"/>
    <property type="evidence" value="ECO:0007669"/>
    <property type="project" value="InterPro"/>
</dbReference>
<feature type="active site" description="Nucleophile" evidence="16">
    <location>
        <position position="260"/>
    </location>
</feature>
<keyword evidence="14" id="KW-0325">Glycoprotein</keyword>
<evidence type="ECO:0000256" key="11">
    <source>
        <dbReference type="ARBA" id="ARBA00023002"/>
    </source>
</evidence>
<dbReference type="InParanoid" id="A0A078AJU6"/>
<comment type="subunit">
    <text evidence="4">May function both as a monomer and a homodimer.</text>
</comment>
<keyword evidence="21" id="KW-1185">Reference proteome</keyword>
<keyword evidence="7" id="KW-0732">Signal</keyword>
<feature type="binding site" evidence="17">
    <location>
        <position position="92"/>
    </location>
    <ligand>
        <name>FAD</name>
        <dbReference type="ChEBI" id="CHEBI:57692"/>
    </ligand>
</feature>
<dbReference type="Proteomes" id="UP000039865">
    <property type="component" value="Unassembled WGS sequence"/>
</dbReference>
<evidence type="ECO:0000256" key="3">
    <source>
        <dbReference type="ARBA" id="ARBA00008277"/>
    </source>
</evidence>
<evidence type="ECO:0000256" key="19">
    <source>
        <dbReference type="SAM" id="Phobius"/>
    </source>
</evidence>
<proteinExistence type="inferred from homology"/>
<keyword evidence="8" id="KW-0256">Endoplasmic reticulum</keyword>
<dbReference type="PANTHER" id="PTHR12613:SF0">
    <property type="entry name" value="ERO1-LIKE PROTEIN"/>
    <property type="match status" value="1"/>
</dbReference>
<sequence length="389" mass="45377">MEYECPFWAQQRMCNSNKCAICECTENEIPSFWKSHQQKTEIFDHRLSSTSKDCPTTGDEWCAEEEHDPKSVYVNLEKNKESYTAYEGMQIWKAIYQENCMIEKFKELDVSKTCSEETLLYQLISGMHASVNMHVSKNFYDQKTNYATPNHAMYLNVIGQHEDRLKNLYFLFAVVLRAVNRAAPMLRAYDYETQINQEEDLMTPQHVNQLIEITLSHCEEPFKEKNLFISLGNDFRQEVQLKEIQTKFYNISRILDCVSCEKCRLNGKVQIKGIGTAMKLLFSTNVNSQQLQLKRTEIIALLNTLYKLSESLEFYQEFIKFEQSSANQMEFLKYIVSCIILILIFIVDRTIKSKSKVRSQMVPSVSQSGKHLRVVLNQGTVDNNHQKND</sequence>
<evidence type="ECO:0000313" key="21">
    <source>
        <dbReference type="Proteomes" id="UP000039865"/>
    </source>
</evidence>
<dbReference type="FunCoup" id="A0A078AJU6">
    <property type="interactions" value="110"/>
</dbReference>
<dbReference type="GO" id="GO:0005789">
    <property type="term" value="C:endoplasmic reticulum membrane"/>
    <property type="evidence" value="ECO:0007669"/>
    <property type="project" value="UniProtKB-SubCell"/>
</dbReference>
<protein>
    <submittedName>
        <fullName evidence="20">Endoplasmic oxidoreductin-1</fullName>
    </submittedName>
</protein>
<gene>
    <name evidence="20" type="primary">Contig8323.g8873</name>
    <name evidence="20" type="ORF">STYLEM_11688</name>
</gene>
<feature type="binding site" evidence="17">
    <location>
        <position position="84"/>
    </location>
    <ligand>
        <name>FAD</name>
        <dbReference type="ChEBI" id="CHEBI:57692"/>
    </ligand>
</feature>
<dbReference type="InterPro" id="IPR007266">
    <property type="entry name" value="Ero1"/>
</dbReference>
<evidence type="ECO:0000256" key="6">
    <source>
        <dbReference type="ARBA" id="ARBA00022630"/>
    </source>
</evidence>
<organism evidence="20 21">
    <name type="scientific">Stylonychia lemnae</name>
    <name type="common">Ciliate</name>
    <dbReference type="NCBI Taxonomy" id="5949"/>
    <lineage>
        <taxon>Eukaryota</taxon>
        <taxon>Sar</taxon>
        <taxon>Alveolata</taxon>
        <taxon>Ciliophora</taxon>
        <taxon>Intramacronucleata</taxon>
        <taxon>Spirotrichea</taxon>
        <taxon>Stichotrichia</taxon>
        <taxon>Sporadotrichida</taxon>
        <taxon>Oxytrichidae</taxon>
        <taxon>Stylonychinae</taxon>
        <taxon>Stylonychia</taxon>
    </lineage>
</organism>
<dbReference type="PANTHER" id="PTHR12613">
    <property type="entry name" value="ERO1-RELATED"/>
    <property type="match status" value="1"/>
</dbReference>
<comment type="subcellular location">
    <subcellularLocation>
        <location evidence="2">Endoplasmic reticulum membrane</location>
        <topology evidence="2">Peripheral membrane protein</topology>
        <orientation evidence="2">Lumenal side</orientation>
    </subcellularLocation>
</comment>
<keyword evidence="9 17" id="KW-0274">FAD</keyword>
<accession>A0A078AJU6</accession>
<reference evidence="20 21" key="1">
    <citation type="submission" date="2014-06" db="EMBL/GenBank/DDBJ databases">
        <authorList>
            <person name="Swart Estienne"/>
        </authorList>
    </citation>
    <scope>NUCLEOTIDE SEQUENCE [LARGE SCALE GENOMIC DNA]</scope>
    <source>
        <strain evidence="20 21">130c</strain>
    </source>
</reference>
<feature type="disulfide bond" description="Redox-active" evidence="18">
    <location>
        <begin position="14"/>
        <end position="19"/>
    </location>
</feature>
<evidence type="ECO:0000256" key="10">
    <source>
        <dbReference type="ARBA" id="ARBA00022982"/>
    </source>
</evidence>
<dbReference type="Pfam" id="PF04137">
    <property type="entry name" value="ERO1"/>
    <property type="match status" value="1"/>
</dbReference>
<dbReference type="GO" id="GO:0034975">
    <property type="term" value="P:protein folding in endoplasmic reticulum"/>
    <property type="evidence" value="ECO:0007669"/>
    <property type="project" value="InterPro"/>
</dbReference>
<evidence type="ECO:0000256" key="9">
    <source>
        <dbReference type="ARBA" id="ARBA00022827"/>
    </source>
</evidence>
<evidence type="ECO:0000256" key="14">
    <source>
        <dbReference type="ARBA" id="ARBA00023180"/>
    </source>
</evidence>
<evidence type="ECO:0000256" key="15">
    <source>
        <dbReference type="ARBA" id="ARBA00023284"/>
    </source>
</evidence>
<evidence type="ECO:0000256" key="18">
    <source>
        <dbReference type="PIRSR" id="PIRSR017205-3"/>
    </source>
</evidence>
<evidence type="ECO:0000256" key="17">
    <source>
        <dbReference type="PIRSR" id="PIRSR017205-2"/>
    </source>
</evidence>
<keyword evidence="11" id="KW-0560">Oxidoreductase</keyword>
<dbReference type="SUPFAM" id="SSF110019">
    <property type="entry name" value="ERO1-like"/>
    <property type="match status" value="1"/>
</dbReference>
<keyword evidence="15" id="KW-0676">Redox-active center</keyword>
<keyword evidence="19" id="KW-1133">Transmembrane helix</keyword>
<keyword evidence="10" id="KW-0249">Electron transport</keyword>
<dbReference type="GO" id="GO:0016972">
    <property type="term" value="F:thiol oxidase activity"/>
    <property type="evidence" value="ECO:0007669"/>
    <property type="project" value="InterPro"/>
</dbReference>
<dbReference type="OrthoDB" id="269384at2759"/>
<dbReference type="InterPro" id="IPR037192">
    <property type="entry name" value="ERO1-like_sf"/>
</dbReference>
<dbReference type="GO" id="GO:0071949">
    <property type="term" value="F:FAD binding"/>
    <property type="evidence" value="ECO:0007669"/>
    <property type="project" value="InterPro"/>
</dbReference>
<dbReference type="OMA" id="NSSIFDC"/>
<evidence type="ECO:0000256" key="4">
    <source>
        <dbReference type="ARBA" id="ARBA00011802"/>
    </source>
</evidence>
<feature type="active site" evidence="16">
    <location>
        <position position="263"/>
    </location>
</feature>
<comment type="similarity">
    <text evidence="3">Belongs to the EROs family.</text>
</comment>
<keyword evidence="6" id="KW-0285">Flavoprotein</keyword>
<name>A0A078AJU6_STYLE</name>
<keyword evidence="19" id="KW-0812">Transmembrane</keyword>
<evidence type="ECO:0000256" key="8">
    <source>
        <dbReference type="ARBA" id="ARBA00022824"/>
    </source>
</evidence>
<keyword evidence="13 18" id="KW-1015">Disulfide bond</keyword>
<feature type="transmembrane region" description="Helical" evidence="19">
    <location>
        <begin position="331"/>
        <end position="351"/>
    </location>
</feature>
<evidence type="ECO:0000256" key="5">
    <source>
        <dbReference type="ARBA" id="ARBA00022448"/>
    </source>
</evidence>
<dbReference type="PIRSF" id="PIRSF017205">
    <property type="entry name" value="ERO1"/>
    <property type="match status" value="1"/>
</dbReference>
<feature type="binding site" evidence="17">
    <location>
        <position position="125"/>
    </location>
    <ligand>
        <name>FAD</name>
        <dbReference type="ChEBI" id="CHEBI:57692"/>
    </ligand>
</feature>
<evidence type="ECO:0000313" key="20">
    <source>
        <dbReference type="EMBL" id="CDW82655.1"/>
    </source>
</evidence>
<dbReference type="EMBL" id="CCKQ01011112">
    <property type="protein sequence ID" value="CDW82655.1"/>
    <property type="molecule type" value="Genomic_DNA"/>
</dbReference>
<evidence type="ECO:0000256" key="13">
    <source>
        <dbReference type="ARBA" id="ARBA00023157"/>
    </source>
</evidence>
<evidence type="ECO:0000256" key="12">
    <source>
        <dbReference type="ARBA" id="ARBA00023136"/>
    </source>
</evidence>
<feature type="disulfide bond" description="Redox-active" evidence="18">
    <location>
        <begin position="260"/>
        <end position="263"/>
    </location>
</feature>
<comment type="cofactor">
    <cofactor evidence="1 17">
        <name>FAD</name>
        <dbReference type="ChEBI" id="CHEBI:57692"/>
    </cofactor>
</comment>
<dbReference type="AlphaFoldDB" id="A0A078AJU6"/>
<keyword evidence="5" id="KW-0813">Transport</keyword>
<evidence type="ECO:0000256" key="7">
    <source>
        <dbReference type="ARBA" id="ARBA00022729"/>
    </source>
</evidence>
<evidence type="ECO:0000256" key="16">
    <source>
        <dbReference type="PIRSR" id="PIRSR017205-1"/>
    </source>
</evidence>
<evidence type="ECO:0000256" key="1">
    <source>
        <dbReference type="ARBA" id="ARBA00001974"/>
    </source>
</evidence>
<feature type="binding site" evidence="17">
    <location>
        <position position="128"/>
    </location>
    <ligand>
        <name>FAD</name>
        <dbReference type="ChEBI" id="CHEBI:57692"/>
    </ligand>
</feature>
<keyword evidence="12 19" id="KW-0472">Membrane</keyword>